<dbReference type="GO" id="GO:0044208">
    <property type="term" value="P:'de novo' AMP biosynthetic process"/>
    <property type="evidence" value="ECO:0007669"/>
    <property type="project" value="UniProtKB-UniPathway"/>
</dbReference>
<dbReference type="FunFam" id="1.20.200.10:FF:000004">
    <property type="entry name" value="Adenylosuccinate lyase"/>
    <property type="match status" value="1"/>
</dbReference>
<evidence type="ECO:0000259" key="10">
    <source>
        <dbReference type="Pfam" id="PF00206"/>
    </source>
</evidence>
<dbReference type="UniPathway" id="UPA00074">
    <property type="reaction ID" value="UER00132"/>
</dbReference>
<keyword evidence="6 9" id="KW-0658">Purine biosynthesis</keyword>
<evidence type="ECO:0000256" key="5">
    <source>
        <dbReference type="ARBA" id="ARBA00017058"/>
    </source>
</evidence>
<dbReference type="EC" id="4.3.2.2" evidence="4 9"/>
<dbReference type="InterPro" id="IPR008948">
    <property type="entry name" value="L-Aspartase-like"/>
</dbReference>
<dbReference type="NCBIfam" id="NF006764">
    <property type="entry name" value="PRK09285.1"/>
    <property type="match status" value="1"/>
</dbReference>
<dbReference type="Gene3D" id="1.10.275.10">
    <property type="entry name" value="Fumarase/aspartase (N-terminal domain)"/>
    <property type="match status" value="1"/>
</dbReference>
<dbReference type="InterPro" id="IPR022761">
    <property type="entry name" value="Fumarate_lyase_N"/>
</dbReference>
<dbReference type="GO" id="GO:0006189">
    <property type="term" value="P:'de novo' IMP biosynthetic process"/>
    <property type="evidence" value="ECO:0007669"/>
    <property type="project" value="UniProtKB-UniPathway"/>
</dbReference>
<evidence type="ECO:0000313" key="12">
    <source>
        <dbReference type="EMBL" id="JAT40790.1"/>
    </source>
</evidence>
<dbReference type="GO" id="GO:0004018">
    <property type="term" value="F:N6-(1,2-dicarboxyethyl)AMP AMP-lyase (fumarate-forming) activity"/>
    <property type="evidence" value="ECO:0007669"/>
    <property type="project" value="InterPro"/>
</dbReference>
<dbReference type="AlphaFoldDB" id="A0A1D1XEF5"/>
<dbReference type="Gene3D" id="1.20.200.10">
    <property type="entry name" value="Fumarase/aspartase (Central domain)"/>
    <property type="match status" value="1"/>
</dbReference>
<name>A0A1D1XEF5_9ARAE</name>
<keyword evidence="7 9" id="KW-0456">Lyase</keyword>
<dbReference type="NCBIfam" id="TIGR00928">
    <property type="entry name" value="purB"/>
    <property type="match status" value="1"/>
</dbReference>
<dbReference type="InterPro" id="IPR020557">
    <property type="entry name" value="Fumarate_lyase_CS"/>
</dbReference>
<accession>A0A1D1XEF5</accession>
<evidence type="ECO:0000256" key="8">
    <source>
        <dbReference type="ARBA" id="ARBA00030717"/>
    </source>
</evidence>
<dbReference type="PRINTS" id="PR00149">
    <property type="entry name" value="FUMRATELYASE"/>
</dbReference>
<dbReference type="EMBL" id="GDJX01027146">
    <property type="protein sequence ID" value="JAT40790.1"/>
    <property type="molecule type" value="Transcribed_RNA"/>
</dbReference>
<dbReference type="PANTHER" id="PTHR43411">
    <property type="entry name" value="ADENYLOSUCCINATE LYASE"/>
    <property type="match status" value="1"/>
</dbReference>
<evidence type="ECO:0000256" key="9">
    <source>
        <dbReference type="RuleBase" id="RU361172"/>
    </source>
</evidence>
<feature type="domain" description="Fumarate lyase N-terminal" evidence="10">
    <location>
        <begin position="93"/>
        <end position="393"/>
    </location>
</feature>
<comment type="catalytic activity">
    <reaction evidence="9">
        <text>N(6)-(1,2-dicarboxyethyl)-AMP = fumarate + AMP</text>
        <dbReference type="Rhea" id="RHEA:16853"/>
        <dbReference type="ChEBI" id="CHEBI:29806"/>
        <dbReference type="ChEBI" id="CHEBI:57567"/>
        <dbReference type="ChEBI" id="CHEBI:456215"/>
        <dbReference type="EC" id="4.3.2.2"/>
    </reaction>
</comment>
<evidence type="ECO:0000256" key="2">
    <source>
        <dbReference type="ARBA" id="ARBA00004734"/>
    </source>
</evidence>
<organism evidence="12">
    <name type="scientific">Anthurium amnicola</name>
    <dbReference type="NCBI Taxonomy" id="1678845"/>
    <lineage>
        <taxon>Eukaryota</taxon>
        <taxon>Viridiplantae</taxon>
        <taxon>Streptophyta</taxon>
        <taxon>Embryophyta</taxon>
        <taxon>Tracheophyta</taxon>
        <taxon>Spermatophyta</taxon>
        <taxon>Magnoliopsida</taxon>
        <taxon>Liliopsida</taxon>
        <taxon>Araceae</taxon>
        <taxon>Pothoideae</taxon>
        <taxon>Potheae</taxon>
        <taxon>Anthurium</taxon>
    </lineage>
</organism>
<proteinExistence type="inferred from homology"/>
<evidence type="ECO:0000256" key="3">
    <source>
        <dbReference type="ARBA" id="ARBA00008273"/>
    </source>
</evidence>
<dbReference type="InterPro" id="IPR013539">
    <property type="entry name" value="PurB_C"/>
</dbReference>
<reference evidence="12" key="1">
    <citation type="submission" date="2015-07" db="EMBL/GenBank/DDBJ databases">
        <title>Transcriptome Assembly of Anthurium amnicola.</title>
        <authorList>
            <person name="Suzuki J."/>
        </authorList>
    </citation>
    <scope>NUCLEOTIDE SEQUENCE</scope>
</reference>
<comment type="pathway">
    <text evidence="2 9">Purine metabolism; AMP biosynthesis via de novo pathway; AMP from IMP: step 2/2.</text>
</comment>
<dbReference type="InterPro" id="IPR000362">
    <property type="entry name" value="Fumarate_lyase_fam"/>
</dbReference>
<evidence type="ECO:0000256" key="6">
    <source>
        <dbReference type="ARBA" id="ARBA00022755"/>
    </source>
</evidence>
<comment type="pathway">
    <text evidence="1 9">Purine metabolism; IMP biosynthesis via de novo pathway; 5-amino-1-(5-phospho-D-ribosyl)imidazole-4-carboxamide from 5-amino-1-(5-phospho-D-ribosyl)imidazole-4-carboxylate: step 2/2.</text>
</comment>
<comment type="catalytic activity">
    <reaction evidence="9">
        <text>(2S)-2-[5-amino-1-(5-phospho-beta-D-ribosyl)imidazole-4-carboxamido]succinate = 5-amino-1-(5-phospho-beta-D-ribosyl)imidazole-4-carboxamide + fumarate</text>
        <dbReference type="Rhea" id="RHEA:23920"/>
        <dbReference type="ChEBI" id="CHEBI:29806"/>
        <dbReference type="ChEBI" id="CHEBI:58443"/>
        <dbReference type="ChEBI" id="CHEBI:58475"/>
        <dbReference type="EC" id="4.3.2.2"/>
    </reaction>
</comment>
<sequence length="547" mass="61196">MELSAFLRSSGSCGASSSGIYHRPSIRSTQCWPSSNLLTPARLPSNSSAGVFRCTVSTEDARASPAADVRRCGVEGFPDLELSSLTALSPLDGRYEQKVKDLRPFFSEYGLIRYRVMVEVKWLLKLSEIPEITEVPSFSKDACSYLDQIIYDFDLNDALDVKNIEKVTNHDVKAVEYFLKKKCQCHPEIAKVLEYFHFACTSEDINNLAYALALKEALNNVLFPTMIELCKAIYNMAKENASIPMLSRTHGQTASPTTLGKEMLVFAHRLSEKGKVFPKIQVLGKFAGAVGNYNAHMAAYPEIRWASIAEEFVRSLGISFNPYVTQIEPHDYIASLFEAFIVFNNILVDFDRDIWSYVSLGYFKQTVKAGEIGSSTMPHKVNPIDFENSEGNLCVANALLSGISGKLVISRLQRDLTDSTVLRNLGVGLGYSLLAYKSALQGIRKLQVNEVRLREDLEQSWEVLAEPIQTVMRRYGIPEPYEKLKELTRGRSVTKESIRNFVEGLKLPDEAKSFLLNLTPHDYIGAAAELVKSVNYDLNLLDGFKIP</sequence>
<dbReference type="Pfam" id="PF00206">
    <property type="entry name" value="Lyase_1"/>
    <property type="match status" value="1"/>
</dbReference>
<evidence type="ECO:0000256" key="4">
    <source>
        <dbReference type="ARBA" id="ARBA00012339"/>
    </source>
</evidence>
<dbReference type="FunFam" id="1.10.275.10:FF:000003">
    <property type="entry name" value="Adenylosuccinate lyase"/>
    <property type="match status" value="1"/>
</dbReference>
<protein>
    <recommendedName>
        <fullName evidence="5 9">Adenylosuccinate lyase</fullName>
        <shortName evidence="9">ASL</shortName>
        <ecNumber evidence="4 9">4.3.2.2</ecNumber>
    </recommendedName>
    <alternativeName>
        <fullName evidence="8 9">Adenylosuccinase</fullName>
    </alternativeName>
</protein>
<dbReference type="InterPro" id="IPR004769">
    <property type="entry name" value="Pur_lyase"/>
</dbReference>
<dbReference type="PANTHER" id="PTHR43411:SF1">
    <property type="entry name" value="ADENYLOSUCCINATE LYASE"/>
    <property type="match status" value="1"/>
</dbReference>
<dbReference type="UniPathway" id="UPA00075">
    <property type="reaction ID" value="UER00336"/>
</dbReference>
<dbReference type="PROSITE" id="PS00163">
    <property type="entry name" value="FUMARATE_LYASES"/>
    <property type="match status" value="1"/>
</dbReference>
<evidence type="ECO:0000256" key="7">
    <source>
        <dbReference type="ARBA" id="ARBA00023239"/>
    </source>
</evidence>
<dbReference type="SUPFAM" id="SSF48557">
    <property type="entry name" value="L-aspartase-like"/>
    <property type="match status" value="1"/>
</dbReference>
<dbReference type="GO" id="GO:0070626">
    <property type="term" value="F:(S)-2-(5-amino-1-(5-phospho-D-ribosyl)imidazole-4-carboxamido) succinate lyase (fumarate-forming) activity"/>
    <property type="evidence" value="ECO:0007669"/>
    <property type="project" value="RHEA"/>
</dbReference>
<dbReference type="InterPro" id="IPR047136">
    <property type="entry name" value="PurB_bact"/>
</dbReference>
<feature type="domain" description="Adenylosuccinate lyase PurB C-terminal" evidence="11">
    <location>
        <begin position="410"/>
        <end position="524"/>
    </location>
</feature>
<dbReference type="InterPro" id="IPR024083">
    <property type="entry name" value="Fumarase/histidase_N"/>
</dbReference>
<dbReference type="CDD" id="cd01598">
    <property type="entry name" value="PurB"/>
    <property type="match status" value="1"/>
</dbReference>
<evidence type="ECO:0000256" key="1">
    <source>
        <dbReference type="ARBA" id="ARBA00004706"/>
    </source>
</evidence>
<evidence type="ECO:0000259" key="11">
    <source>
        <dbReference type="Pfam" id="PF08328"/>
    </source>
</evidence>
<gene>
    <name evidence="12" type="primary">purB_0</name>
    <name evidence="12" type="ORF">g.23983</name>
</gene>
<dbReference type="Gene3D" id="1.10.40.30">
    <property type="entry name" value="Fumarase/aspartase (C-terminal domain)"/>
    <property type="match status" value="1"/>
</dbReference>
<dbReference type="Pfam" id="PF08328">
    <property type="entry name" value="ASL_C"/>
    <property type="match status" value="1"/>
</dbReference>
<comment type="similarity">
    <text evidence="3 9">Belongs to the lyase 1 family. Adenylosuccinate lyase subfamily.</text>
</comment>